<keyword evidence="14" id="KW-1185">Reference proteome</keyword>
<dbReference type="Pfam" id="PF02699">
    <property type="entry name" value="YajC"/>
    <property type="match status" value="1"/>
</dbReference>
<evidence type="ECO:0000256" key="7">
    <source>
        <dbReference type="ARBA" id="ARBA00022989"/>
    </source>
</evidence>
<name>A0A3N4CW89_9ACTN</name>
<sequence>MPGLDLLLMLVVFVGAAYFLMIRPQQKRMREHQSQIDALLPGARVILNSGIFATISHIADTQAIVELAPGVEVTILKQAIARVTKNDEEEFEFTDEAEETPEGEESEESVDGVDAPEPEDTSATEEPVSEKN</sequence>
<keyword evidence="5 11" id="KW-0812">Transmembrane</keyword>
<reference evidence="12" key="2">
    <citation type="submission" date="2021-03" db="EMBL/GenBank/DDBJ databases">
        <title>Human Oral Microbial Genomes.</title>
        <authorList>
            <person name="Johnston C.D."/>
            <person name="Chen T."/>
            <person name="Dewhirst F.E."/>
        </authorList>
    </citation>
    <scope>NUCLEOTIDE SEQUENCE</scope>
    <source>
        <strain evidence="12">F0714</strain>
    </source>
</reference>
<comment type="subcellular location">
    <subcellularLocation>
        <location evidence="1">Cell membrane</location>
        <topology evidence="1">Single-pass membrane protein</topology>
    </subcellularLocation>
</comment>
<evidence type="ECO:0000256" key="9">
    <source>
        <dbReference type="ARBA" id="ARBA00023136"/>
    </source>
</evidence>
<dbReference type="SMART" id="SM01323">
    <property type="entry name" value="YajC"/>
    <property type="match status" value="1"/>
</dbReference>
<dbReference type="PANTHER" id="PTHR33909">
    <property type="entry name" value="SEC TRANSLOCON ACCESSORY COMPLEX SUBUNIT YAJC"/>
    <property type="match status" value="1"/>
</dbReference>
<dbReference type="OrthoDB" id="3711957at2"/>
<dbReference type="OMA" id="HPDTDGH"/>
<dbReference type="GO" id="GO:0015031">
    <property type="term" value="P:protein transport"/>
    <property type="evidence" value="ECO:0007669"/>
    <property type="project" value="UniProtKB-KW"/>
</dbReference>
<keyword evidence="8" id="KW-0811">Translocation</keyword>
<evidence type="ECO:0000256" key="1">
    <source>
        <dbReference type="ARBA" id="ARBA00004162"/>
    </source>
</evidence>
<evidence type="ECO:0000256" key="10">
    <source>
        <dbReference type="SAM" id="MobiDB-lite"/>
    </source>
</evidence>
<comment type="similarity">
    <text evidence="2">Belongs to the YajC family.</text>
</comment>
<evidence type="ECO:0000313" key="12">
    <source>
        <dbReference type="EMBL" id="QUC12514.1"/>
    </source>
</evidence>
<keyword evidence="9 11" id="KW-0472">Membrane</keyword>
<dbReference type="GeneID" id="64407075"/>
<dbReference type="InterPro" id="IPR003849">
    <property type="entry name" value="Preprotein_translocase_YajC"/>
</dbReference>
<keyword evidence="4" id="KW-1003">Cell membrane</keyword>
<evidence type="ECO:0000256" key="4">
    <source>
        <dbReference type="ARBA" id="ARBA00022475"/>
    </source>
</evidence>
<protein>
    <submittedName>
        <fullName evidence="13">Preprotein translocase subunit YajC</fullName>
    </submittedName>
</protein>
<keyword evidence="3" id="KW-0813">Transport</keyword>
<feature type="region of interest" description="Disordered" evidence="10">
    <location>
        <begin position="86"/>
        <end position="132"/>
    </location>
</feature>
<reference evidence="13 14" key="1">
    <citation type="submission" date="2018-12" db="EMBL/GenBank/DDBJ databases">
        <authorList>
            <consortium name="Pathogen Informatics"/>
        </authorList>
    </citation>
    <scope>NUCLEOTIDE SEQUENCE [LARGE SCALE GENOMIC DNA]</scope>
    <source>
        <strain evidence="13 14">NCTC12967</strain>
    </source>
</reference>
<feature type="transmembrane region" description="Helical" evidence="11">
    <location>
        <begin position="6"/>
        <end position="22"/>
    </location>
</feature>
<dbReference type="NCBIfam" id="TIGR00739">
    <property type="entry name" value="yajC"/>
    <property type="match status" value="1"/>
</dbReference>
<dbReference type="GO" id="GO:0005886">
    <property type="term" value="C:plasma membrane"/>
    <property type="evidence" value="ECO:0007669"/>
    <property type="project" value="UniProtKB-SubCell"/>
</dbReference>
<feature type="compositionally biased region" description="Acidic residues" evidence="10">
    <location>
        <begin position="87"/>
        <end position="123"/>
    </location>
</feature>
<keyword evidence="6" id="KW-0653">Protein transport</keyword>
<proteinExistence type="inferred from homology"/>
<evidence type="ECO:0000256" key="8">
    <source>
        <dbReference type="ARBA" id="ARBA00023010"/>
    </source>
</evidence>
<evidence type="ECO:0000256" key="2">
    <source>
        <dbReference type="ARBA" id="ARBA00006742"/>
    </source>
</evidence>
<evidence type="ECO:0000256" key="5">
    <source>
        <dbReference type="ARBA" id="ARBA00022692"/>
    </source>
</evidence>
<evidence type="ECO:0000313" key="13">
    <source>
        <dbReference type="EMBL" id="VEH70313.1"/>
    </source>
</evidence>
<dbReference type="EMBL" id="LR134406">
    <property type="protein sequence ID" value="VEH70313.1"/>
    <property type="molecule type" value="Genomic_DNA"/>
</dbReference>
<dbReference type="Proteomes" id="UP000273044">
    <property type="component" value="Chromosome"/>
</dbReference>
<dbReference type="AlphaFoldDB" id="A0A3N4CW89"/>
<evidence type="ECO:0000256" key="6">
    <source>
        <dbReference type="ARBA" id="ARBA00022927"/>
    </source>
</evidence>
<keyword evidence="7 11" id="KW-1133">Transmembrane helix</keyword>
<dbReference type="EMBL" id="CP072385">
    <property type="protein sequence ID" value="QUC12514.1"/>
    <property type="molecule type" value="Genomic_DNA"/>
</dbReference>
<gene>
    <name evidence="13" type="primary">yajC</name>
    <name evidence="12" type="ORF">J5A53_07600</name>
    <name evidence="13" type="ORF">NCTC12967_01608</name>
</gene>
<dbReference type="PRINTS" id="PR01853">
    <property type="entry name" value="YAJCTRNLCASE"/>
</dbReference>
<evidence type="ECO:0000256" key="11">
    <source>
        <dbReference type="SAM" id="Phobius"/>
    </source>
</evidence>
<dbReference type="RefSeq" id="WP_014846670.1">
    <property type="nucleotide sequence ID" value="NZ_CAJZDL010000069.1"/>
</dbReference>
<organism evidence="13 14">
    <name type="scientific">Arachnia propionica</name>
    <dbReference type="NCBI Taxonomy" id="1750"/>
    <lineage>
        <taxon>Bacteria</taxon>
        <taxon>Bacillati</taxon>
        <taxon>Actinomycetota</taxon>
        <taxon>Actinomycetes</taxon>
        <taxon>Propionibacteriales</taxon>
        <taxon>Propionibacteriaceae</taxon>
        <taxon>Arachnia</taxon>
    </lineage>
</organism>
<accession>A0A3N4CW89</accession>
<dbReference type="PANTHER" id="PTHR33909:SF1">
    <property type="entry name" value="SEC TRANSLOCON ACCESSORY COMPLEX SUBUNIT YAJC"/>
    <property type="match status" value="1"/>
</dbReference>
<evidence type="ECO:0000313" key="14">
    <source>
        <dbReference type="Proteomes" id="UP000273044"/>
    </source>
</evidence>
<evidence type="ECO:0000256" key="3">
    <source>
        <dbReference type="ARBA" id="ARBA00022448"/>
    </source>
</evidence>
<dbReference type="Proteomes" id="UP000677180">
    <property type="component" value="Chromosome"/>
</dbReference>